<accession>A0A0G0TTN3</accession>
<dbReference type="Proteomes" id="UP000034072">
    <property type="component" value="Unassembled WGS sequence"/>
</dbReference>
<protein>
    <submittedName>
        <fullName evidence="2">Uncharacterized protein</fullName>
    </submittedName>
</protein>
<comment type="caution">
    <text evidence="2">The sequence shown here is derived from an EMBL/GenBank/DDBJ whole genome shotgun (WGS) entry which is preliminary data.</text>
</comment>
<dbReference type="EMBL" id="LBXZ01000001">
    <property type="protein sequence ID" value="KKR41247.1"/>
    <property type="molecule type" value="Genomic_DNA"/>
</dbReference>
<evidence type="ECO:0000313" key="2">
    <source>
        <dbReference type="EMBL" id="KKR41247.1"/>
    </source>
</evidence>
<feature type="transmembrane region" description="Helical" evidence="1">
    <location>
        <begin position="57"/>
        <end position="90"/>
    </location>
</feature>
<evidence type="ECO:0000313" key="3">
    <source>
        <dbReference type="Proteomes" id="UP000034072"/>
    </source>
</evidence>
<sequence>MIGVLSFLFWHGMSSWLNGVEMLSYSSYHIVSIIYVTLLISILALGMALFRSAREALVGLIFAALGFLLAVGFSVLNLVTVGVIILLGWYSRNMVGHEVEQRIKVKSRAMIGAGLTPLIVAMALGVSIVAYQSDAIASLAEEERIPSSSERFIRSIVDRAIDSGLVPTKVSPREKEAVAQQTTEDLISQTNQTLKPYFKYSRPVLAATLFLIIYGLNWIFYWLAIGMGMLLIAVLRLTGFIKIEEVDIKAERMII</sequence>
<reference evidence="2 3" key="1">
    <citation type="journal article" date="2015" name="Nature">
        <title>rRNA introns, odd ribosomes, and small enigmatic genomes across a large radiation of phyla.</title>
        <authorList>
            <person name="Brown C.T."/>
            <person name="Hug L.A."/>
            <person name="Thomas B.C."/>
            <person name="Sharon I."/>
            <person name="Castelle C.J."/>
            <person name="Singh A."/>
            <person name="Wilkins M.J."/>
            <person name="Williams K.H."/>
            <person name="Banfield J.F."/>
        </authorList>
    </citation>
    <scope>NUCLEOTIDE SEQUENCE [LARGE SCALE GENOMIC DNA]</scope>
</reference>
<organism evidence="2 3">
    <name type="scientific">Candidatus Yanofskybacteria bacterium GW2011_GWE2_40_11</name>
    <dbReference type="NCBI Taxonomy" id="1619033"/>
    <lineage>
        <taxon>Bacteria</taxon>
        <taxon>Candidatus Yanofskyibacteriota</taxon>
    </lineage>
</organism>
<keyword evidence="1" id="KW-0472">Membrane</keyword>
<keyword evidence="1" id="KW-0812">Transmembrane</keyword>
<evidence type="ECO:0000256" key="1">
    <source>
        <dbReference type="SAM" id="Phobius"/>
    </source>
</evidence>
<name>A0A0G0TTN3_9BACT</name>
<proteinExistence type="predicted"/>
<feature type="transmembrane region" description="Helical" evidence="1">
    <location>
        <begin position="29"/>
        <end position="50"/>
    </location>
</feature>
<feature type="transmembrane region" description="Helical" evidence="1">
    <location>
        <begin position="110"/>
        <end position="131"/>
    </location>
</feature>
<dbReference type="AlphaFoldDB" id="A0A0G0TTN3"/>
<gene>
    <name evidence="2" type="ORF">UT75_C0001G0151</name>
</gene>
<keyword evidence="1" id="KW-1133">Transmembrane helix</keyword>
<feature type="transmembrane region" description="Helical" evidence="1">
    <location>
        <begin position="197"/>
        <end position="214"/>
    </location>
</feature>